<protein>
    <submittedName>
        <fullName evidence="3">Amidohydrolase family protein</fullName>
    </submittedName>
</protein>
<evidence type="ECO:0000256" key="1">
    <source>
        <dbReference type="ARBA" id="ARBA00023239"/>
    </source>
</evidence>
<dbReference type="GO" id="GO:0016787">
    <property type="term" value="F:hydrolase activity"/>
    <property type="evidence" value="ECO:0007669"/>
    <property type="project" value="UniProtKB-KW"/>
</dbReference>
<evidence type="ECO:0000313" key="3">
    <source>
        <dbReference type="EMBL" id="NYT36267.1"/>
    </source>
</evidence>
<proteinExistence type="predicted"/>
<dbReference type="SUPFAM" id="SSF51556">
    <property type="entry name" value="Metallo-dependent hydrolases"/>
    <property type="match status" value="1"/>
</dbReference>
<keyword evidence="3" id="KW-0378">Hydrolase</keyword>
<dbReference type="InterPro" id="IPR032466">
    <property type="entry name" value="Metal_Hydrolase"/>
</dbReference>
<dbReference type="InterPro" id="IPR032465">
    <property type="entry name" value="ACMSD"/>
</dbReference>
<organism evidence="3 4">
    <name type="scientific">Allopusillimonas soli</name>
    <dbReference type="NCBI Taxonomy" id="659016"/>
    <lineage>
        <taxon>Bacteria</taxon>
        <taxon>Pseudomonadati</taxon>
        <taxon>Pseudomonadota</taxon>
        <taxon>Betaproteobacteria</taxon>
        <taxon>Burkholderiales</taxon>
        <taxon>Alcaligenaceae</taxon>
        <taxon>Allopusillimonas</taxon>
    </lineage>
</organism>
<accession>A0A853F8F4</accession>
<reference evidence="3 4" key="1">
    <citation type="submission" date="2020-07" db="EMBL/GenBank/DDBJ databases">
        <title>Taxonomic revisions and descriptions of new bacterial species based on genomic comparisons in the high-G+C-content subgroup of the family Alcaligenaceae.</title>
        <authorList>
            <person name="Szabo A."/>
            <person name="Felfoldi T."/>
        </authorList>
    </citation>
    <scope>NUCLEOTIDE SEQUENCE [LARGE SCALE GENOMIC DNA]</scope>
    <source>
        <strain evidence="3 4">DSM 25264</strain>
    </source>
</reference>
<name>A0A853F8F4_9BURK</name>
<evidence type="ECO:0000313" key="4">
    <source>
        <dbReference type="Proteomes" id="UP000580517"/>
    </source>
</evidence>
<dbReference type="Gene3D" id="3.20.20.140">
    <property type="entry name" value="Metal-dependent hydrolases"/>
    <property type="match status" value="1"/>
</dbReference>
<comment type="caution">
    <text evidence="3">The sequence shown here is derived from an EMBL/GenBank/DDBJ whole genome shotgun (WGS) entry which is preliminary data.</text>
</comment>
<sequence>MNLKSNHQAASVSELPVIDAKADSNDILARARQQADERELDKYFIVDVDSHIGDRDSWPEVLSMVENEATRESAFFFGGGTGKGALLNGTPGLQFQHVGGRIPHGSQLQESVSDTSVPRVVTLARKAMHNLGLDYQVFFPSVLLSLGMHPVRELEVELAIAYNRWIVERILPHEPRMKALLYLPFNTPKAAEDMVKRFLGAKGVVGFLVTSTRYQPVHANEYMRLYAMLEEAGMPIGFHAHHNWHNEYTRHLNRFISVHALSFVLSNLVHMTNWIVNGLPERFPKLKVIWIESGLAWLPFLMQRLDHEYLMRVSEAPLLKRLPSDYIREMFYSLQPMETTNMRLLEMTMEAINAKTQLLYASDWPHWDFDLPSTVTDLPFLDEESKRNILGLNAARVFGLDIPKKYR</sequence>
<evidence type="ECO:0000259" key="2">
    <source>
        <dbReference type="Pfam" id="PF04909"/>
    </source>
</evidence>
<dbReference type="Pfam" id="PF04909">
    <property type="entry name" value="Amidohydro_2"/>
    <property type="match status" value="1"/>
</dbReference>
<keyword evidence="1" id="KW-0456">Lyase</keyword>
<dbReference type="GO" id="GO:0019748">
    <property type="term" value="P:secondary metabolic process"/>
    <property type="evidence" value="ECO:0007669"/>
    <property type="project" value="TreeGrafter"/>
</dbReference>
<dbReference type="OrthoDB" id="9799024at2"/>
<feature type="domain" description="Amidohydrolase-related" evidence="2">
    <location>
        <begin position="127"/>
        <end position="400"/>
    </location>
</feature>
<dbReference type="GO" id="GO:0016831">
    <property type="term" value="F:carboxy-lyase activity"/>
    <property type="evidence" value="ECO:0007669"/>
    <property type="project" value="InterPro"/>
</dbReference>
<dbReference type="RefSeq" id="WP_129968165.1">
    <property type="nucleotide sequence ID" value="NZ_JACCEW010000001.1"/>
</dbReference>
<dbReference type="Proteomes" id="UP000580517">
    <property type="component" value="Unassembled WGS sequence"/>
</dbReference>
<dbReference type="InterPro" id="IPR006680">
    <property type="entry name" value="Amidohydro-rel"/>
</dbReference>
<dbReference type="EMBL" id="JACCEW010000001">
    <property type="protein sequence ID" value="NYT36267.1"/>
    <property type="molecule type" value="Genomic_DNA"/>
</dbReference>
<dbReference type="PANTHER" id="PTHR21240">
    <property type="entry name" value="2-AMINO-3-CARBOXYLMUCONATE-6-SEMIALDEHYDE DECARBOXYLASE"/>
    <property type="match status" value="1"/>
</dbReference>
<dbReference type="AlphaFoldDB" id="A0A853F8F4"/>
<gene>
    <name evidence="3" type="ORF">H0A68_05225</name>
</gene>
<keyword evidence="4" id="KW-1185">Reference proteome</keyword>
<dbReference type="GO" id="GO:0005737">
    <property type="term" value="C:cytoplasm"/>
    <property type="evidence" value="ECO:0007669"/>
    <property type="project" value="TreeGrafter"/>
</dbReference>
<dbReference type="PANTHER" id="PTHR21240:SF28">
    <property type="entry name" value="ISO-OROTATE DECARBOXYLASE (EUROFUNG)"/>
    <property type="match status" value="1"/>
</dbReference>